<dbReference type="Gene3D" id="3.30.70.1700">
    <property type="entry name" value="Phage minor tail protein U"/>
    <property type="match status" value="1"/>
</dbReference>
<dbReference type="EMBL" id="CP041334">
    <property type="protein sequence ID" value="QKY73445.1"/>
    <property type="molecule type" value="Genomic_DNA"/>
</dbReference>
<dbReference type="InterPro" id="IPR009312">
    <property type="entry name" value="Phage_lambda_GpU-like"/>
</dbReference>
<accession>A0A6I5WQ41</accession>
<dbReference type="SUPFAM" id="SSF143749">
    <property type="entry name" value="Phage tail protein-like"/>
    <property type="match status" value="1"/>
</dbReference>
<evidence type="ECO:0000313" key="2">
    <source>
        <dbReference type="Proteomes" id="UP000509790"/>
    </source>
</evidence>
<evidence type="ECO:0000313" key="1">
    <source>
        <dbReference type="EMBL" id="QKY73445.1"/>
    </source>
</evidence>
<dbReference type="RefSeq" id="WP_005714567.1">
    <property type="nucleotide sequence ID" value="NZ_CP024412.1"/>
</dbReference>
<dbReference type="InterPro" id="IPR035934">
    <property type="entry name" value="Phage_tail_protein-like_sf"/>
</dbReference>
<protein>
    <submittedName>
        <fullName evidence="1">Phage tail protein</fullName>
    </submittedName>
</protein>
<dbReference type="Pfam" id="PF06141">
    <property type="entry name" value="Phage_tail_U"/>
    <property type="match status" value="1"/>
</dbReference>
<reference evidence="1 2" key="1">
    <citation type="submission" date="2019-06" db="EMBL/GenBank/DDBJ databases">
        <title>Complete genome sequence of Haemophilus parasuis HPS412.</title>
        <authorList>
            <person name="Yang S."/>
            <person name="Huang C."/>
        </authorList>
    </citation>
    <scope>NUCLEOTIDE SEQUENCE [LARGE SCALE GENOMIC DNA]</scope>
    <source>
        <strain evidence="1 2">HPS412</strain>
    </source>
</reference>
<sequence>MRIHTQIRSEVVELLEQQISDVEHYYNGRPTFIDIDEEQKAIAVFLDEAYCDGITNCDEQWQAQLNIAIYIKSIDNGESELDEIAQQIAEVMQTTQSGTGFEHIDNLELSQYSYEQDQQQRTWYVANLIFNIEYQREGV</sequence>
<proteinExistence type="predicted"/>
<organism evidence="1 2">
    <name type="scientific">Glaesserella parasuis</name>
    <name type="common">Haemophilus parasuis</name>
    <dbReference type="NCBI Taxonomy" id="738"/>
    <lineage>
        <taxon>Bacteria</taxon>
        <taxon>Pseudomonadati</taxon>
        <taxon>Pseudomonadota</taxon>
        <taxon>Gammaproteobacteria</taxon>
        <taxon>Pasteurellales</taxon>
        <taxon>Pasteurellaceae</taxon>
        <taxon>Glaesserella</taxon>
    </lineage>
</organism>
<dbReference type="InterPro" id="IPR038512">
    <property type="entry name" value="GpU-like_sf"/>
</dbReference>
<name>A0A6I5WQ41_GLAPU</name>
<gene>
    <name evidence="1" type="ORF">FLK62_09505</name>
</gene>
<dbReference type="Proteomes" id="UP000509790">
    <property type="component" value="Chromosome"/>
</dbReference>
<dbReference type="AlphaFoldDB" id="A0A6I5WQ41"/>
<dbReference type="OMA" id="WIAADIQ"/>